<organism evidence="3 4">
    <name type="scientific">Raphidocelis subcapitata</name>
    <dbReference type="NCBI Taxonomy" id="307507"/>
    <lineage>
        <taxon>Eukaryota</taxon>
        <taxon>Viridiplantae</taxon>
        <taxon>Chlorophyta</taxon>
        <taxon>core chlorophytes</taxon>
        <taxon>Chlorophyceae</taxon>
        <taxon>CS clade</taxon>
        <taxon>Sphaeropleales</taxon>
        <taxon>Selenastraceae</taxon>
        <taxon>Raphidocelis</taxon>
    </lineage>
</organism>
<dbReference type="PANTHER" id="PTHR46277:SF3">
    <property type="entry name" value="BINDING PROTEIN, PUTATIVE-RELATED"/>
    <property type="match status" value="1"/>
</dbReference>
<evidence type="ECO:0000313" key="4">
    <source>
        <dbReference type="Proteomes" id="UP000247498"/>
    </source>
</evidence>
<dbReference type="CDD" id="cd00170">
    <property type="entry name" value="SEC14"/>
    <property type="match status" value="1"/>
</dbReference>
<proteinExistence type="predicted"/>
<accession>A0A2V0PJZ3</accession>
<dbReference type="InterPro" id="IPR036273">
    <property type="entry name" value="CRAL/TRIO_N_dom_sf"/>
</dbReference>
<dbReference type="PANTHER" id="PTHR46277">
    <property type="entry name" value="OS03G0850700 PROTEIN"/>
    <property type="match status" value="1"/>
</dbReference>
<sequence length="369" mass="39070">MAFRGLLGSLVSKAEGPSSIRAPSAGGPGTAPAQSPILGRAPQTAEELASLIAAARAAIRDADLVGRQLEQGGEEGLTDAQLKRWLAARGWDPARAARDLAAHAAWRAEFVRHGRVRECEVSREIGQRKLFVQGVDYRGRAVTILKAGNHIPTANQLEVQRFYCYASDVAIAMADPERNPEGRVVFILDVGEFGLRNFDLMGAKTLFGMMSAHYVERLSHIYFHNAGALLLQLFRLVSPFIDPVTRSKVVFLPSDPQEAAAILAKDLDVAMLPPNLGGSSLPIPVEQARAALDARRAPEAPASYSGSATDEAPASDSASASDEAASDEARAPASSACSEDAVVDFDLLAASKAAPEAGLPLPAEIRVMA</sequence>
<keyword evidence="4" id="KW-1185">Reference proteome</keyword>
<dbReference type="Pfam" id="PF00650">
    <property type="entry name" value="CRAL_TRIO"/>
    <property type="match status" value="1"/>
</dbReference>
<evidence type="ECO:0000313" key="3">
    <source>
        <dbReference type="EMBL" id="GBG00119.1"/>
    </source>
</evidence>
<feature type="domain" description="CRAL-TRIO" evidence="2">
    <location>
        <begin position="118"/>
        <end position="284"/>
    </location>
</feature>
<dbReference type="InterPro" id="IPR001251">
    <property type="entry name" value="CRAL-TRIO_dom"/>
</dbReference>
<dbReference type="InterPro" id="IPR036865">
    <property type="entry name" value="CRAL-TRIO_dom_sf"/>
</dbReference>
<feature type="compositionally biased region" description="Low complexity" evidence="1">
    <location>
        <begin position="22"/>
        <end position="36"/>
    </location>
</feature>
<dbReference type="SMART" id="SM00516">
    <property type="entry name" value="SEC14"/>
    <property type="match status" value="1"/>
</dbReference>
<dbReference type="EMBL" id="BDRX01000194">
    <property type="protein sequence ID" value="GBG00119.1"/>
    <property type="molecule type" value="Genomic_DNA"/>
</dbReference>
<dbReference type="OrthoDB" id="1434354at2759"/>
<evidence type="ECO:0000256" key="1">
    <source>
        <dbReference type="SAM" id="MobiDB-lite"/>
    </source>
</evidence>
<dbReference type="FunCoup" id="A0A2V0PJZ3">
    <property type="interactions" value="427"/>
</dbReference>
<feature type="region of interest" description="Disordered" evidence="1">
    <location>
        <begin position="292"/>
        <end position="337"/>
    </location>
</feature>
<dbReference type="SUPFAM" id="SSF46938">
    <property type="entry name" value="CRAL/TRIO N-terminal domain"/>
    <property type="match status" value="1"/>
</dbReference>
<dbReference type="SUPFAM" id="SSF52087">
    <property type="entry name" value="CRAL/TRIO domain"/>
    <property type="match status" value="1"/>
</dbReference>
<comment type="caution">
    <text evidence="3">The sequence shown here is derived from an EMBL/GenBank/DDBJ whole genome shotgun (WGS) entry which is preliminary data.</text>
</comment>
<dbReference type="PROSITE" id="PS50191">
    <property type="entry name" value="CRAL_TRIO"/>
    <property type="match status" value="1"/>
</dbReference>
<gene>
    <name evidence="3" type="ORF">Rsub_12730</name>
</gene>
<reference evidence="3 4" key="1">
    <citation type="journal article" date="2018" name="Sci. Rep.">
        <title>Raphidocelis subcapitata (=Pseudokirchneriella subcapitata) provides an insight into genome evolution and environmental adaptations in the Sphaeropleales.</title>
        <authorList>
            <person name="Suzuki S."/>
            <person name="Yamaguchi H."/>
            <person name="Nakajima N."/>
            <person name="Kawachi M."/>
        </authorList>
    </citation>
    <scope>NUCLEOTIDE SEQUENCE [LARGE SCALE GENOMIC DNA]</scope>
    <source>
        <strain evidence="3 4">NIES-35</strain>
    </source>
</reference>
<dbReference type="Proteomes" id="UP000247498">
    <property type="component" value="Unassembled WGS sequence"/>
</dbReference>
<dbReference type="AlphaFoldDB" id="A0A2V0PJZ3"/>
<dbReference type="InParanoid" id="A0A2V0PJZ3"/>
<evidence type="ECO:0000259" key="2">
    <source>
        <dbReference type="PROSITE" id="PS50191"/>
    </source>
</evidence>
<feature type="compositionally biased region" description="Low complexity" evidence="1">
    <location>
        <begin position="307"/>
        <end position="323"/>
    </location>
</feature>
<feature type="region of interest" description="Disordered" evidence="1">
    <location>
        <begin position="17"/>
        <end position="37"/>
    </location>
</feature>
<protein>
    <recommendedName>
        <fullName evidence="2">CRAL-TRIO domain-containing protein</fullName>
    </recommendedName>
</protein>
<dbReference type="Gene3D" id="3.40.525.10">
    <property type="entry name" value="CRAL-TRIO lipid binding domain"/>
    <property type="match status" value="1"/>
</dbReference>
<name>A0A2V0PJZ3_9CHLO</name>